<dbReference type="GO" id="GO:0009360">
    <property type="term" value="C:DNA polymerase III complex"/>
    <property type="evidence" value="ECO:0007669"/>
    <property type="project" value="InterPro"/>
</dbReference>
<evidence type="ECO:0000256" key="12">
    <source>
        <dbReference type="SAM" id="MobiDB-lite"/>
    </source>
</evidence>
<comment type="similarity">
    <text evidence="1 11">Belongs to the DnaX/STICHEL family.</text>
</comment>
<dbReference type="InterPro" id="IPR022754">
    <property type="entry name" value="DNA_pol_III_gamma-3"/>
</dbReference>
<feature type="region of interest" description="Disordered" evidence="12">
    <location>
        <begin position="488"/>
        <end position="524"/>
    </location>
</feature>
<feature type="compositionally biased region" description="Polar residues" evidence="12">
    <location>
        <begin position="402"/>
        <end position="426"/>
    </location>
</feature>
<dbReference type="InterPro" id="IPR012763">
    <property type="entry name" value="DNA_pol_III_sug/sutau_N"/>
</dbReference>
<protein>
    <recommendedName>
        <fullName evidence="11">DNA polymerase III subunit gamma/tau</fullName>
        <ecNumber evidence="11">2.7.7.7</ecNumber>
    </recommendedName>
</protein>
<evidence type="ECO:0000256" key="7">
    <source>
        <dbReference type="ARBA" id="ARBA00022833"/>
    </source>
</evidence>
<dbReference type="Gene3D" id="3.40.50.300">
    <property type="entry name" value="P-loop containing nucleotide triphosphate hydrolases"/>
    <property type="match status" value="1"/>
</dbReference>
<keyword evidence="5" id="KW-0479">Metal-binding</keyword>
<dbReference type="NCBIfam" id="TIGR01128">
    <property type="entry name" value="holA"/>
    <property type="match status" value="1"/>
</dbReference>
<evidence type="ECO:0000256" key="2">
    <source>
        <dbReference type="ARBA" id="ARBA00022679"/>
    </source>
</evidence>
<dbReference type="CDD" id="cd18137">
    <property type="entry name" value="HLD_clamp_pol_III_gamma_tau"/>
    <property type="match status" value="1"/>
</dbReference>
<dbReference type="GO" id="GO:0006261">
    <property type="term" value="P:DNA-templated DNA replication"/>
    <property type="evidence" value="ECO:0007669"/>
    <property type="project" value="TreeGrafter"/>
</dbReference>
<gene>
    <name evidence="11" type="primary">dnaX</name>
    <name evidence="14" type="ordered locus">Slin_0023</name>
</gene>
<dbReference type="InterPro" id="IPR045085">
    <property type="entry name" value="HLD_clamp_pol_III_gamma_tau"/>
</dbReference>
<evidence type="ECO:0000259" key="13">
    <source>
        <dbReference type="SMART" id="SM00382"/>
    </source>
</evidence>
<dbReference type="KEGG" id="sli:Slin_0023"/>
<evidence type="ECO:0000256" key="4">
    <source>
        <dbReference type="ARBA" id="ARBA00022705"/>
    </source>
</evidence>
<dbReference type="HOGENOM" id="CLU_006229_0_2_10"/>
<dbReference type="PANTHER" id="PTHR11669">
    <property type="entry name" value="REPLICATION FACTOR C / DNA POLYMERASE III GAMMA-TAU SUBUNIT"/>
    <property type="match status" value="1"/>
</dbReference>
<feature type="compositionally biased region" description="Polar residues" evidence="12">
    <location>
        <begin position="508"/>
        <end position="523"/>
    </location>
</feature>
<organism evidence="14 15">
    <name type="scientific">Spirosoma linguale (strain ATCC 33905 / DSM 74 / LMG 10896 / Claus 1)</name>
    <dbReference type="NCBI Taxonomy" id="504472"/>
    <lineage>
        <taxon>Bacteria</taxon>
        <taxon>Pseudomonadati</taxon>
        <taxon>Bacteroidota</taxon>
        <taxon>Cytophagia</taxon>
        <taxon>Cytophagales</taxon>
        <taxon>Cytophagaceae</taxon>
        <taxon>Spirosoma</taxon>
    </lineage>
</organism>
<evidence type="ECO:0000256" key="3">
    <source>
        <dbReference type="ARBA" id="ARBA00022695"/>
    </source>
</evidence>
<dbReference type="GO" id="GO:0003677">
    <property type="term" value="F:DNA binding"/>
    <property type="evidence" value="ECO:0007669"/>
    <property type="project" value="InterPro"/>
</dbReference>
<name>D2QBB5_SPILD</name>
<dbReference type="Proteomes" id="UP000002028">
    <property type="component" value="Chromosome"/>
</dbReference>
<sequence length="664" mass="73508">MENFVVSARKYRPATFDTVVGQEHITTTLKNAIKTNHLASAFLFCGPRGVGKTTCARILAKTINCQNLTAEGEACDACESCVSFNQNASFNIHELDAASNNSVEDIRNLIDQVRYPPQSGKYKIYIIDEVHMLSSAAFNAFLKTLEEPPTYAIFILATTEKHKILPTILSRCQIFDFNRIQPQHIANHLAGIAQKEGITAETEALDLIAQKADGGLRDALSMFDLNVTFAADRIIRYKEVLDNLHILDYDYYFKLTDLLLAGKLPQSLLTVDEILRKGFDGHQFIVGLCRHFRDLLVCKDAATVQLLQVTENVRKQYLDQAMRAPMSFLLSALSLGGQCDMSYKQAKDQRLHTELWLMKLANLRNLLNWDAMPELPLPQNGAHSTERFTTPESGDEKKNGEHQPSQSRQAPTSPQLVESHPITSEPVNGYQPANGAAAASQPRSNGYAVASAGTLASSPSVAPSSAGTASVTTPTRPALVADAVMTQPETTGRPEVRPKPVIAPPQRPATSRLRSTVPLTTGPVQPATEAVSDVISTAPTRPDKAFTFEDLQDVWRAFSKIRQQQNDSASEQLILNREIVLNGTTIHITLDNTLQVGYLTEVKPELLGYLRAELQNSQIQLEHTVTVQEVKKMIYSSQDKYNYLAEKNPALHELRKVLNLEVDY</sequence>
<dbReference type="Pfam" id="PF12169">
    <property type="entry name" value="DNA_pol3_gamma3"/>
    <property type="match status" value="1"/>
</dbReference>
<keyword evidence="3 11" id="KW-0548">Nucleotidyltransferase</keyword>
<dbReference type="SUPFAM" id="SSF52540">
    <property type="entry name" value="P-loop containing nucleoside triphosphate hydrolases"/>
    <property type="match status" value="1"/>
</dbReference>
<comment type="subunit">
    <text evidence="11">DNA polymerase III contains a core (composed of alpha, epsilon and theta chains) that associates with a tau subunit. This core dimerizes to form the POLIII' complex. PolIII' associates with the gamma complex (composed of gamma, delta, delta', psi and chi chains) and with the beta chain to form the complete DNA polymerase III complex.</text>
</comment>
<evidence type="ECO:0000313" key="14">
    <source>
        <dbReference type="EMBL" id="ADB36097.1"/>
    </source>
</evidence>
<dbReference type="GO" id="GO:0005524">
    <property type="term" value="F:ATP binding"/>
    <property type="evidence" value="ECO:0007669"/>
    <property type="project" value="UniProtKB-KW"/>
</dbReference>
<comment type="catalytic activity">
    <reaction evidence="10 11">
        <text>DNA(n) + a 2'-deoxyribonucleoside 5'-triphosphate = DNA(n+1) + diphosphate</text>
        <dbReference type="Rhea" id="RHEA:22508"/>
        <dbReference type="Rhea" id="RHEA-COMP:17339"/>
        <dbReference type="Rhea" id="RHEA-COMP:17340"/>
        <dbReference type="ChEBI" id="CHEBI:33019"/>
        <dbReference type="ChEBI" id="CHEBI:61560"/>
        <dbReference type="ChEBI" id="CHEBI:173112"/>
        <dbReference type="EC" id="2.7.7.7"/>
    </reaction>
</comment>
<dbReference type="CDD" id="cd00009">
    <property type="entry name" value="AAA"/>
    <property type="match status" value="1"/>
</dbReference>
<comment type="function">
    <text evidence="11">DNA polymerase III is a complex, multichain enzyme responsible for most of the replicative synthesis in bacteria. This DNA polymerase also exhibits 3' to 5' exonuclease activity.</text>
</comment>
<dbReference type="EC" id="2.7.7.7" evidence="11"/>
<accession>D2QBB5</accession>
<dbReference type="NCBIfam" id="NF004046">
    <property type="entry name" value="PRK05563.1"/>
    <property type="match status" value="1"/>
</dbReference>
<dbReference type="InterPro" id="IPR001270">
    <property type="entry name" value="ClpA/B"/>
</dbReference>
<keyword evidence="7" id="KW-0862">Zinc</keyword>
<dbReference type="SUPFAM" id="SSF48019">
    <property type="entry name" value="post-AAA+ oligomerization domain-like"/>
    <property type="match status" value="1"/>
</dbReference>
<keyword evidence="15" id="KW-1185">Reference proteome</keyword>
<keyword evidence="2 11" id="KW-0808">Transferase</keyword>
<dbReference type="InterPro" id="IPR008921">
    <property type="entry name" value="DNA_pol3_clamp-load_cplx_C"/>
</dbReference>
<dbReference type="PANTHER" id="PTHR11669:SF0">
    <property type="entry name" value="PROTEIN STICHEL-LIKE 2"/>
    <property type="match status" value="1"/>
</dbReference>
<dbReference type="SMART" id="SM00382">
    <property type="entry name" value="AAA"/>
    <property type="match status" value="1"/>
</dbReference>
<dbReference type="InterPro" id="IPR050238">
    <property type="entry name" value="DNA_Rep/Repair_Clamp_Loader"/>
</dbReference>
<evidence type="ECO:0000256" key="8">
    <source>
        <dbReference type="ARBA" id="ARBA00022840"/>
    </source>
</evidence>
<reference evidence="14 15" key="1">
    <citation type="journal article" date="2010" name="Stand. Genomic Sci.">
        <title>Complete genome sequence of Spirosoma linguale type strain (1).</title>
        <authorList>
            <person name="Lail K."/>
            <person name="Sikorski J."/>
            <person name="Saunders E."/>
            <person name="Lapidus A."/>
            <person name="Glavina Del Rio T."/>
            <person name="Copeland A."/>
            <person name="Tice H."/>
            <person name="Cheng J.-F."/>
            <person name="Lucas S."/>
            <person name="Nolan M."/>
            <person name="Bruce D."/>
            <person name="Goodwin L."/>
            <person name="Pitluck S."/>
            <person name="Ivanova N."/>
            <person name="Mavromatis K."/>
            <person name="Ovchinnikova G."/>
            <person name="Pati A."/>
            <person name="Chen A."/>
            <person name="Palaniappan K."/>
            <person name="Land M."/>
            <person name="Hauser L."/>
            <person name="Chang Y.-J."/>
            <person name="Jeffries C.D."/>
            <person name="Chain P."/>
            <person name="Brettin T."/>
            <person name="Detter J.C."/>
            <person name="Schuetze A."/>
            <person name="Rohde M."/>
            <person name="Tindall B.J."/>
            <person name="Goeker M."/>
            <person name="Bristow J."/>
            <person name="Eisen J.A."/>
            <person name="Markowitz V."/>
            <person name="Hugenholtz P."/>
            <person name="Kyrpides N.C."/>
            <person name="Klenk H.-P."/>
            <person name="Chen F."/>
        </authorList>
    </citation>
    <scope>NUCLEOTIDE SEQUENCE [LARGE SCALE GENOMIC DNA]</scope>
    <source>
        <strain evidence="15">ATCC 33905 / DSM 74 / LMG 10896 / Claus 1</strain>
    </source>
</reference>
<dbReference type="Gene3D" id="1.10.8.60">
    <property type="match status" value="1"/>
</dbReference>
<dbReference type="eggNOG" id="COG3266">
    <property type="taxonomic scope" value="Bacteria"/>
</dbReference>
<evidence type="ECO:0000256" key="1">
    <source>
        <dbReference type="ARBA" id="ARBA00006360"/>
    </source>
</evidence>
<keyword evidence="4 11" id="KW-0235">DNA replication</keyword>
<dbReference type="FunFam" id="3.40.50.300:FF:000014">
    <property type="entry name" value="DNA polymerase III subunit gamma/tau"/>
    <property type="match status" value="1"/>
</dbReference>
<dbReference type="InterPro" id="IPR005790">
    <property type="entry name" value="DNA_polIII_delta"/>
</dbReference>
<keyword evidence="9 11" id="KW-0239">DNA-directed DNA polymerase</keyword>
<dbReference type="AlphaFoldDB" id="D2QBB5"/>
<evidence type="ECO:0000256" key="11">
    <source>
        <dbReference type="RuleBase" id="RU364063"/>
    </source>
</evidence>
<keyword evidence="8 11" id="KW-0067">ATP-binding</keyword>
<dbReference type="Pfam" id="PF13177">
    <property type="entry name" value="DNA_pol3_delta2"/>
    <property type="match status" value="1"/>
</dbReference>
<dbReference type="GO" id="GO:0003887">
    <property type="term" value="F:DNA-directed DNA polymerase activity"/>
    <property type="evidence" value="ECO:0007669"/>
    <property type="project" value="UniProtKB-KW"/>
</dbReference>
<feature type="compositionally biased region" description="Polar residues" evidence="12">
    <location>
        <begin position="381"/>
        <end position="392"/>
    </location>
</feature>
<evidence type="ECO:0000256" key="6">
    <source>
        <dbReference type="ARBA" id="ARBA00022741"/>
    </source>
</evidence>
<dbReference type="GO" id="GO:0046872">
    <property type="term" value="F:metal ion binding"/>
    <property type="evidence" value="ECO:0007669"/>
    <property type="project" value="UniProtKB-KW"/>
</dbReference>
<dbReference type="eggNOG" id="COG2812">
    <property type="taxonomic scope" value="Bacteria"/>
</dbReference>
<feature type="domain" description="AAA+ ATPase" evidence="13">
    <location>
        <begin position="38"/>
        <end position="181"/>
    </location>
</feature>
<dbReference type="Pfam" id="PF22608">
    <property type="entry name" value="DNAX_ATPase_lid"/>
    <property type="match status" value="1"/>
</dbReference>
<evidence type="ECO:0000256" key="5">
    <source>
        <dbReference type="ARBA" id="ARBA00022723"/>
    </source>
</evidence>
<feature type="region of interest" description="Disordered" evidence="12">
    <location>
        <begin position="377"/>
        <end position="441"/>
    </location>
</feature>
<dbReference type="RefSeq" id="WP_012924649.1">
    <property type="nucleotide sequence ID" value="NC_013730.1"/>
</dbReference>
<dbReference type="Gene3D" id="1.20.272.10">
    <property type="match status" value="1"/>
</dbReference>
<evidence type="ECO:0000256" key="10">
    <source>
        <dbReference type="ARBA" id="ARBA00049244"/>
    </source>
</evidence>
<proteinExistence type="inferred from homology"/>
<dbReference type="STRING" id="504472.Slin_0023"/>
<dbReference type="InterPro" id="IPR003593">
    <property type="entry name" value="AAA+_ATPase"/>
</dbReference>
<keyword evidence="6 11" id="KW-0547">Nucleotide-binding</keyword>
<dbReference type="EMBL" id="CP001769">
    <property type="protein sequence ID" value="ADB36097.1"/>
    <property type="molecule type" value="Genomic_DNA"/>
</dbReference>
<evidence type="ECO:0000256" key="9">
    <source>
        <dbReference type="ARBA" id="ARBA00022932"/>
    </source>
</evidence>
<evidence type="ECO:0000313" key="15">
    <source>
        <dbReference type="Proteomes" id="UP000002028"/>
    </source>
</evidence>
<dbReference type="InterPro" id="IPR027417">
    <property type="entry name" value="P-loop_NTPase"/>
</dbReference>
<dbReference type="PRINTS" id="PR00300">
    <property type="entry name" value="CLPPROTEASEA"/>
</dbReference>
<dbReference type="NCBIfam" id="NF011531">
    <property type="entry name" value="PRK14971.1"/>
    <property type="match status" value="1"/>
</dbReference>
<dbReference type="NCBIfam" id="TIGR02397">
    <property type="entry name" value="dnaX_nterm"/>
    <property type="match status" value="1"/>
</dbReference>